<reference evidence="1 2" key="1">
    <citation type="submission" date="2020-01" db="EMBL/GenBank/DDBJ databases">
        <title>Whole genome sequence of Heliobacterium gestii DSM 11169.</title>
        <authorList>
            <person name="Kyndt J.A."/>
            <person name="Meyer T.E."/>
        </authorList>
    </citation>
    <scope>NUCLEOTIDE SEQUENCE [LARGE SCALE GENOMIC DNA]</scope>
    <source>
        <strain evidence="1 2">DSM 11169</strain>
    </source>
</reference>
<protein>
    <submittedName>
        <fullName evidence="1">ArsR family transcriptional regulator</fullName>
    </submittedName>
</protein>
<comment type="caution">
    <text evidence="1">The sequence shown here is derived from an EMBL/GenBank/DDBJ whole genome shotgun (WGS) entry which is preliminary data.</text>
</comment>
<dbReference type="CDD" id="cd00090">
    <property type="entry name" value="HTH_ARSR"/>
    <property type="match status" value="1"/>
</dbReference>
<proteinExistence type="predicted"/>
<dbReference type="InterPro" id="IPR036390">
    <property type="entry name" value="WH_DNA-bd_sf"/>
</dbReference>
<keyword evidence="2" id="KW-1185">Reference proteome</keyword>
<name>A0A845LI46_HELGE</name>
<accession>A0A845LI46</accession>
<gene>
    <name evidence="1" type="ORF">GTO89_08750</name>
</gene>
<evidence type="ECO:0000313" key="2">
    <source>
        <dbReference type="Proteomes" id="UP000471031"/>
    </source>
</evidence>
<dbReference type="Gene3D" id="1.10.10.10">
    <property type="entry name" value="Winged helix-like DNA-binding domain superfamily/Winged helix DNA-binding domain"/>
    <property type="match status" value="1"/>
</dbReference>
<dbReference type="InterPro" id="IPR011991">
    <property type="entry name" value="ArsR-like_HTH"/>
</dbReference>
<dbReference type="AlphaFoldDB" id="A0A845LI46"/>
<organism evidence="1 2">
    <name type="scientific">Heliomicrobium gestii</name>
    <name type="common">Heliobacterium gestii</name>
    <dbReference type="NCBI Taxonomy" id="2699"/>
    <lineage>
        <taxon>Bacteria</taxon>
        <taxon>Bacillati</taxon>
        <taxon>Bacillota</taxon>
        <taxon>Clostridia</taxon>
        <taxon>Eubacteriales</taxon>
        <taxon>Heliobacteriaceae</taxon>
        <taxon>Heliomicrobium</taxon>
    </lineage>
</organism>
<dbReference type="OrthoDB" id="9793352at2"/>
<dbReference type="Proteomes" id="UP000471031">
    <property type="component" value="Unassembled WGS sequence"/>
</dbReference>
<evidence type="ECO:0000313" key="1">
    <source>
        <dbReference type="EMBL" id="MZP43123.1"/>
    </source>
</evidence>
<dbReference type="SUPFAM" id="SSF46785">
    <property type="entry name" value="Winged helix' DNA-binding domain"/>
    <property type="match status" value="1"/>
</dbReference>
<sequence length="189" mass="21510">MLESLITSKTRLQLLLRFFTNPNNTAHLRQLAADFGESTNAVRVELKRLVDAKLLTHASQGRKIVYQANAAHPLFPDITSIVRKSLGIDKLVEMVLGGLGNVYLALLIGDYARGTDTGLIDIIIVGDVDQEYLRQLIELAESRIHRRIRPLVLGWEEYQSMGDRWKKEERVVLWETEKVLLGSERRSCE</sequence>
<dbReference type="EMBL" id="WXEX01000006">
    <property type="protein sequence ID" value="MZP43123.1"/>
    <property type="molecule type" value="Genomic_DNA"/>
</dbReference>
<dbReference type="InterPro" id="IPR036388">
    <property type="entry name" value="WH-like_DNA-bd_sf"/>
</dbReference>
<dbReference type="RefSeq" id="WP_161261690.1">
    <property type="nucleotide sequence ID" value="NZ_JAFBDC010000005.1"/>
</dbReference>